<evidence type="ECO:0000259" key="2">
    <source>
        <dbReference type="Pfam" id="PF18726"/>
    </source>
</evidence>
<evidence type="ECO:0000313" key="4">
    <source>
        <dbReference type="Proteomes" id="UP000791080"/>
    </source>
</evidence>
<feature type="compositionally biased region" description="Polar residues" evidence="1">
    <location>
        <begin position="30"/>
        <end position="40"/>
    </location>
</feature>
<evidence type="ECO:0000256" key="1">
    <source>
        <dbReference type="SAM" id="MobiDB-lite"/>
    </source>
</evidence>
<dbReference type="Proteomes" id="UP000791080">
    <property type="component" value="Unassembled WGS sequence"/>
</dbReference>
<evidence type="ECO:0000313" key="3">
    <source>
        <dbReference type="EMBL" id="MCP2331848.1"/>
    </source>
</evidence>
<proteinExistence type="predicted"/>
<keyword evidence="4" id="KW-1185">Reference proteome</keyword>
<dbReference type="InterPro" id="IPR040891">
    <property type="entry name" value="HEPN_SAV_6107"/>
</dbReference>
<dbReference type="EMBL" id="AUBJ02000001">
    <property type="protein sequence ID" value="MCP2331848.1"/>
    <property type="molecule type" value="Genomic_DNA"/>
</dbReference>
<reference evidence="3 4" key="1">
    <citation type="submission" date="2022-06" db="EMBL/GenBank/DDBJ databases">
        <title>Genomic Encyclopedia of Type Strains, Phase I: the one thousand microbial genomes (KMG-I) project.</title>
        <authorList>
            <person name="Kyrpides N."/>
        </authorList>
    </citation>
    <scope>NUCLEOTIDE SEQUENCE [LARGE SCALE GENOMIC DNA]</scope>
    <source>
        <strain evidence="3 4">DSM 43889</strain>
    </source>
</reference>
<dbReference type="Pfam" id="PF18726">
    <property type="entry name" value="HEPN_SAV_6107"/>
    <property type="match status" value="1"/>
</dbReference>
<sequence length="169" mass="17711">MSTSPHRPTDLVPGSAPGTSSERGLRSASLPDTPTPSEAPTSLAAEQLLRRARSALGEAARASAADRRYSSAYLAAVQGAAALVAARARPSAARGPTSVWVLLADAAPELGEWATFFQSCSDRRAAVDAGVHRLAHQRVADELLRRTDQFLTLIDSTLRLRPGTGKVGA</sequence>
<feature type="region of interest" description="Disordered" evidence="1">
    <location>
        <begin position="1"/>
        <end position="40"/>
    </location>
</feature>
<accession>A0ABT1JHE1</accession>
<feature type="domain" description="SAV-6107-like HEPN" evidence="2">
    <location>
        <begin position="59"/>
        <end position="154"/>
    </location>
</feature>
<comment type="caution">
    <text evidence="3">The sequence shown here is derived from an EMBL/GenBank/DDBJ whole genome shotgun (WGS) entry which is preliminary data.</text>
</comment>
<dbReference type="RefSeq" id="WP_162147291.1">
    <property type="nucleotide sequence ID" value="NZ_AUBJ02000001.1"/>
</dbReference>
<name>A0ABT1JHE1_ACTCY</name>
<organism evidence="3 4">
    <name type="scientific">Actinoalloteichus caeruleus DSM 43889</name>
    <dbReference type="NCBI Taxonomy" id="1120930"/>
    <lineage>
        <taxon>Bacteria</taxon>
        <taxon>Bacillati</taxon>
        <taxon>Actinomycetota</taxon>
        <taxon>Actinomycetes</taxon>
        <taxon>Pseudonocardiales</taxon>
        <taxon>Pseudonocardiaceae</taxon>
        <taxon>Actinoalloteichus</taxon>
        <taxon>Actinoalloteichus cyanogriseus</taxon>
    </lineage>
</organism>
<protein>
    <recommendedName>
        <fullName evidence="2">SAV-6107-like HEPN domain-containing protein</fullName>
    </recommendedName>
</protein>
<gene>
    <name evidence="3" type="ORF">G443_002118</name>
</gene>